<dbReference type="RefSeq" id="WP_092040261.1">
    <property type="nucleotide sequence ID" value="NZ_FOTK01000009.1"/>
</dbReference>
<accession>A0A1I4K4T0</accession>
<evidence type="ECO:0000313" key="1">
    <source>
        <dbReference type="EMBL" id="SFL73775.1"/>
    </source>
</evidence>
<keyword evidence="2" id="KW-1185">Reference proteome</keyword>
<sequence length="99" mass="11183">MARATLLIDAKKVYADGSILQLKLWELKPPDRVRGSAHGLKYSLFYGREGLRILAYDNEAGKGDHVHRGDVETPYRFTTYEKLLDDFLTEVGTLRGGNL</sequence>
<name>A0A1I4K4T0_9HYPH</name>
<dbReference type="Proteomes" id="UP000199048">
    <property type="component" value="Unassembled WGS sequence"/>
</dbReference>
<protein>
    <submittedName>
        <fullName evidence="1">Uncharacterized protein</fullName>
    </submittedName>
</protein>
<dbReference type="EMBL" id="FOTK01000009">
    <property type="protein sequence ID" value="SFL73775.1"/>
    <property type="molecule type" value="Genomic_DNA"/>
</dbReference>
<reference evidence="2" key="1">
    <citation type="submission" date="2016-10" db="EMBL/GenBank/DDBJ databases">
        <authorList>
            <person name="Varghese N."/>
            <person name="Submissions S."/>
        </authorList>
    </citation>
    <scope>NUCLEOTIDE SEQUENCE [LARGE SCALE GENOMIC DNA]</scope>
    <source>
        <strain evidence="2">BL36</strain>
    </source>
</reference>
<proteinExistence type="predicted"/>
<dbReference type="AlphaFoldDB" id="A0A1I4K4T0"/>
<gene>
    <name evidence="1" type="ORF">SAMN05192568_1009151</name>
</gene>
<dbReference type="OrthoDB" id="7451512at2"/>
<dbReference type="Pfam" id="PF20126">
    <property type="entry name" value="TumE"/>
    <property type="match status" value="1"/>
</dbReference>
<organism evidence="1 2">
    <name type="scientific">Methylobacterium pseudosasicola</name>
    <dbReference type="NCBI Taxonomy" id="582667"/>
    <lineage>
        <taxon>Bacteria</taxon>
        <taxon>Pseudomonadati</taxon>
        <taxon>Pseudomonadota</taxon>
        <taxon>Alphaproteobacteria</taxon>
        <taxon>Hyphomicrobiales</taxon>
        <taxon>Methylobacteriaceae</taxon>
        <taxon>Methylobacterium</taxon>
    </lineage>
</organism>
<dbReference type="STRING" id="582667.SAMN05192568_1009151"/>
<dbReference type="InterPro" id="IPR045397">
    <property type="entry name" value="TumE-like"/>
</dbReference>
<evidence type="ECO:0000313" key="2">
    <source>
        <dbReference type="Proteomes" id="UP000199048"/>
    </source>
</evidence>